<proteinExistence type="predicted"/>
<organism evidence="1 2">
    <name type="scientific">Bacillus subtilis subsp. subtilis</name>
    <dbReference type="NCBI Taxonomy" id="135461"/>
    <lineage>
        <taxon>Bacteria</taxon>
        <taxon>Bacillati</taxon>
        <taxon>Bacillota</taxon>
        <taxon>Bacilli</taxon>
        <taxon>Bacillales</taxon>
        <taxon>Bacillaceae</taxon>
        <taxon>Bacillus</taxon>
    </lineage>
</organism>
<gene>
    <name evidence="1" type="ORF">B4067_4664</name>
</gene>
<evidence type="ECO:0000313" key="2">
    <source>
        <dbReference type="Proteomes" id="UP000031970"/>
    </source>
</evidence>
<reference evidence="1 2" key="1">
    <citation type="submission" date="2014-11" db="EMBL/GenBank/DDBJ databases">
        <title>Draft Genome Sequences of Nine Bacillus subtilis Strains that Form Spores with High Heat-Resistance.</title>
        <authorList>
            <person name="Krawcyk A.O."/>
            <person name="Berendsen E.M."/>
            <person name="de Jong A."/>
            <person name="Holsappel S."/>
            <person name="Eijlander R.T."/>
            <person name="Wells-Bennik M."/>
            <person name="Kuipers O.P."/>
        </authorList>
    </citation>
    <scope>NUCLEOTIDE SEQUENCE [LARGE SCALE GENOMIC DNA]</scope>
    <source>
        <strain evidence="1 2">B4067</strain>
    </source>
</reference>
<evidence type="ECO:0008006" key="3">
    <source>
        <dbReference type="Google" id="ProtNLM"/>
    </source>
</evidence>
<evidence type="ECO:0000313" key="1">
    <source>
        <dbReference type="EMBL" id="KIL33445.1"/>
    </source>
</evidence>
<sequence length="58" mass="6844">MARRVVQWEATNYDREELQVITIFEEGITKQAVKQEIPFSRSHGVLYQSQGGNHYEFK</sequence>
<dbReference type="AlphaFoldDB" id="A0ABD4A004"/>
<dbReference type="EMBL" id="JSXS01000013">
    <property type="protein sequence ID" value="KIL33445.1"/>
    <property type="molecule type" value="Genomic_DNA"/>
</dbReference>
<comment type="caution">
    <text evidence="1">The sequence shown here is derived from an EMBL/GenBank/DDBJ whole genome shotgun (WGS) entry which is preliminary data.</text>
</comment>
<protein>
    <recommendedName>
        <fullName evidence="3">KTSC domain-containing protein</fullName>
    </recommendedName>
</protein>
<dbReference type="RefSeq" id="WP_162835525.1">
    <property type="nucleotide sequence ID" value="NZ_JSXS01000013.1"/>
</dbReference>
<name>A0ABD4A004_BACIU</name>
<accession>A0ABD4A004</accession>
<dbReference type="Proteomes" id="UP000031970">
    <property type="component" value="Unassembled WGS sequence"/>
</dbReference>